<dbReference type="InterPro" id="IPR036388">
    <property type="entry name" value="WH-like_DNA-bd_sf"/>
</dbReference>
<dbReference type="InterPro" id="IPR013249">
    <property type="entry name" value="RNA_pol_sigma70_r4_t2"/>
</dbReference>
<name>A0ABS8C7S3_9ALTE</name>
<dbReference type="Proteomes" id="UP000633814">
    <property type="component" value="Unassembled WGS sequence"/>
</dbReference>
<feature type="domain" description="RNA polymerase sigma factor 70 region 4 type 2" evidence="1">
    <location>
        <begin position="169"/>
        <end position="211"/>
    </location>
</feature>
<dbReference type="EMBL" id="JAEINI020000024">
    <property type="protein sequence ID" value="MCB5228379.1"/>
    <property type="molecule type" value="Genomic_DNA"/>
</dbReference>
<reference evidence="2 3" key="1">
    <citation type="submission" date="2021-10" db="EMBL/GenBank/DDBJ databases">
        <title>Alishewanella koreense sp. nov. isolated from seawater of southwestern coast in South Korea and the proposal for the reclassification of Rheinheimera perlucida and Rheinheimera tuosuensis as Arsukibacterium perlucida and Arsukibacterium tuosuensis.</title>
        <authorList>
            <person name="Kim K.H."/>
            <person name="Ruan W."/>
            <person name="Kim K.R."/>
            <person name="Baek J.H."/>
            <person name="Jeon C.O."/>
        </authorList>
    </citation>
    <scope>NUCLEOTIDE SEQUENCE [LARGE SCALE GENOMIC DNA]</scope>
    <source>
        <strain evidence="2 3">16-MA</strain>
    </source>
</reference>
<accession>A0ABS8C7S3</accession>
<proteinExistence type="predicted"/>
<organism evidence="2 3">
    <name type="scientific">Alishewanella maricola</name>
    <dbReference type="NCBI Taxonomy" id="2795740"/>
    <lineage>
        <taxon>Bacteria</taxon>
        <taxon>Pseudomonadati</taxon>
        <taxon>Pseudomonadota</taxon>
        <taxon>Gammaproteobacteria</taxon>
        <taxon>Alteromonadales</taxon>
        <taxon>Alteromonadaceae</taxon>
        <taxon>Alishewanella</taxon>
    </lineage>
</organism>
<evidence type="ECO:0000259" key="1">
    <source>
        <dbReference type="Pfam" id="PF08281"/>
    </source>
</evidence>
<dbReference type="Pfam" id="PF08281">
    <property type="entry name" value="Sigma70_r4_2"/>
    <property type="match status" value="1"/>
</dbReference>
<evidence type="ECO:0000313" key="3">
    <source>
        <dbReference type="Proteomes" id="UP000633814"/>
    </source>
</evidence>
<gene>
    <name evidence="2" type="ORF">JAO78_016360</name>
</gene>
<sequence length="223" mass="24917">MSNSLKTLEDMAAEVSLSASFRGKALALVKRNLSSFLHVDGQAENIAKDFVGEACKKFLIIAAKKGKAWDLHQRALETYGSSNCIITGYLYRSVYRATTNRQYHWGKDSETGEPRYKARQITPPINSDGSPSLDHNQWVQSLANNTLSDSQSTESLIEMLWEALEQGDLPVETVQMIKMRAEGMTFPEIAKEMNVSVDAVRMRINRAKRELGEILGELGGMQE</sequence>
<dbReference type="InterPro" id="IPR013324">
    <property type="entry name" value="RNA_pol_sigma_r3/r4-like"/>
</dbReference>
<dbReference type="SUPFAM" id="SSF88659">
    <property type="entry name" value="Sigma3 and sigma4 domains of RNA polymerase sigma factors"/>
    <property type="match status" value="1"/>
</dbReference>
<protein>
    <submittedName>
        <fullName evidence="2">Sigma-70 family RNA polymerase sigma factor</fullName>
    </submittedName>
</protein>
<dbReference type="RefSeq" id="WP_226752434.1">
    <property type="nucleotide sequence ID" value="NZ_JAEINI020000024.1"/>
</dbReference>
<dbReference type="Gene3D" id="1.10.10.10">
    <property type="entry name" value="Winged helix-like DNA-binding domain superfamily/Winged helix DNA-binding domain"/>
    <property type="match status" value="1"/>
</dbReference>
<evidence type="ECO:0000313" key="2">
    <source>
        <dbReference type="EMBL" id="MCB5228379.1"/>
    </source>
</evidence>
<comment type="caution">
    <text evidence="2">The sequence shown here is derived from an EMBL/GenBank/DDBJ whole genome shotgun (WGS) entry which is preliminary data.</text>
</comment>
<keyword evidence="3" id="KW-1185">Reference proteome</keyword>